<feature type="region of interest" description="Disordered" evidence="6">
    <location>
        <begin position="112"/>
        <end position="187"/>
    </location>
</feature>
<evidence type="ECO:0000256" key="3">
    <source>
        <dbReference type="ARBA" id="ARBA00022692"/>
    </source>
</evidence>
<evidence type="ECO:0000256" key="6">
    <source>
        <dbReference type="SAM" id="MobiDB-lite"/>
    </source>
</evidence>
<evidence type="ECO:0000256" key="1">
    <source>
        <dbReference type="ARBA" id="ARBA00004651"/>
    </source>
</evidence>
<evidence type="ECO:0000256" key="2">
    <source>
        <dbReference type="ARBA" id="ARBA00022475"/>
    </source>
</evidence>
<proteinExistence type="predicted"/>
<keyword evidence="2" id="KW-1003">Cell membrane</keyword>
<keyword evidence="5 7" id="KW-0472">Membrane</keyword>
<feature type="transmembrane region" description="Helical" evidence="7">
    <location>
        <begin position="232"/>
        <end position="250"/>
    </location>
</feature>
<evidence type="ECO:0000256" key="7">
    <source>
        <dbReference type="SAM" id="Phobius"/>
    </source>
</evidence>
<dbReference type="RefSeq" id="WP_236865545.1">
    <property type="nucleotide sequence ID" value="NZ_BAABAZ010000004.1"/>
</dbReference>
<reference evidence="9" key="1">
    <citation type="journal article" date="2019" name="Int. J. Syst. Evol. Microbiol.">
        <title>The Global Catalogue of Microorganisms (GCM) 10K type strain sequencing project: providing services to taxonomists for standard genome sequencing and annotation.</title>
        <authorList>
            <consortium name="The Broad Institute Genomics Platform"/>
            <consortium name="The Broad Institute Genome Sequencing Center for Infectious Disease"/>
            <person name="Wu L."/>
            <person name="Ma J."/>
        </authorList>
    </citation>
    <scope>NUCLEOTIDE SEQUENCE [LARGE SCALE GENOMIC DNA]</scope>
    <source>
        <strain evidence="9">JCM 17458</strain>
    </source>
</reference>
<protein>
    <recommendedName>
        <fullName evidence="10">LysE type translocator</fullName>
    </recommendedName>
</protein>
<feature type="transmembrane region" description="Helical" evidence="7">
    <location>
        <begin position="271"/>
        <end position="289"/>
    </location>
</feature>
<sequence>MDPTVLLVFAGVALTVILVPGPDWVFVLAASARSRVIAPAVGGLMIGYAFVVTAVALGVGPLLEAAPLGLTVLTLAGAIYLIYLGIAILRGTRKDGDNSSGGDAMNIGDAANHGDALNGGDATAGTPSGRDRDGAARAPGPSAKPSREPALAAAAQVPSNGPTGSASLPTAGQPLPSPRPEAPAQPRPLSARTYMRRGAGVTALNPKALLFLLAILPQFAQPASPWPLPAQLATLGLVYMLIGTMFYLLLGYASDRLFVTRPGVGQVVSRVSGALMILAAAVLLVKQAVQSLGLLG</sequence>
<dbReference type="Pfam" id="PF01810">
    <property type="entry name" value="LysE"/>
    <property type="match status" value="1"/>
</dbReference>
<feature type="transmembrane region" description="Helical" evidence="7">
    <location>
        <begin position="6"/>
        <end position="29"/>
    </location>
</feature>
<feature type="compositionally biased region" description="Pro residues" evidence="6">
    <location>
        <begin position="175"/>
        <end position="186"/>
    </location>
</feature>
<feature type="transmembrane region" description="Helical" evidence="7">
    <location>
        <begin position="65"/>
        <end position="89"/>
    </location>
</feature>
<name>A0ABP8EH80_9MICO</name>
<keyword evidence="4 7" id="KW-1133">Transmembrane helix</keyword>
<evidence type="ECO:0000313" key="8">
    <source>
        <dbReference type="EMBL" id="GAA4283300.1"/>
    </source>
</evidence>
<evidence type="ECO:0000313" key="9">
    <source>
        <dbReference type="Proteomes" id="UP001501586"/>
    </source>
</evidence>
<feature type="compositionally biased region" description="Polar residues" evidence="6">
    <location>
        <begin position="157"/>
        <end position="170"/>
    </location>
</feature>
<dbReference type="PANTHER" id="PTHR30086:SF20">
    <property type="entry name" value="ARGININE EXPORTER PROTEIN ARGO-RELATED"/>
    <property type="match status" value="1"/>
</dbReference>
<evidence type="ECO:0000256" key="5">
    <source>
        <dbReference type="ARBA" id="ARBA00023136"/>
    </source>
</evidence>
<organism evidence="8 9">
    <name type="scientific">Brevibacterium daeguense</name>
    <dbReference type="NCBI Taxonomy" id="909936"/>
    <lineage>
        <taxon>Bacteria</taxon>
        <taxon>Bacillati</taxon>
        <taxon>Actinomycetota</taxon>
        <taxon>Actinomycetes</taxon>
        <taxon>Micrococcales</taxon>
        <taxon>Brevibacteriaceae</taxon>
        <taxon>Brevibacterium</taxon>
    </lineage>
</organism>
<dbReference type="EMBL" id="BAABAZ010000004">
    <property type="protein sequence ID" value="GAA4283300.1"/>
    <property type="molecule type" value="Genomic_DNA"/>
</dbReference>
<gene>
    <name evidence="8" type="ORF">GCM10022261_08310</name>
</gene>
<keyword evidence="9" id="KW-1185">Reference proteome</keyword>
<comment type="caution">
    <text evidence="8">The sequence shown here is derived from an EMBL/GenBank/DDBJ whole genome shotgun (WGS) entry which is preliminary data.</text>
</comment>
<comment type="subcellular location">
    <subcellularLocation>
        <location evidence="1">Cell membrane</location>
        <topology evidence="1">Multi-pass membrane protein</topology>
    </subcellularLocation>
</comment>
<feature type="transmembrane region" description="Helical" evidence="7">
    <location>
        <begin position="199"/>
        <end position="220"/>
    </location>
</feature>
<feature type="transmembrane region" description="Helical" evidence="7">
    <location>
        <begin position="36"/>
        <end position="59"/>
    </location>
</feature>
<dbReference type="InterPro" id="IPR001123">
    <property type="entry name" value="LeuE-type"/>
</dbReference>
<dbReference type="PANTHER" id="PTHR30086">
    <property type="entry name" value="ARGININE EXPORTER PROTEIN ARGO"/>
    <property type="match status" value="1"/>
</dbReference>
<keyword evidence="3 7" id="KW-0812">Transmembrane</keyword>
<dbReference type="Proteomes" id="UP001501586">
    <property type="component" value="Unassembled WGS sequence"/>
</dbReference>
<evidence type="ECO:0000256" key="4">
    <source>
        <dbReference type="ARBA" id="ARBA00022989"/>
    </source>
</evidence>
<accession>A0ABP8EH80</accession>
<evidence type="ECO:0008006" key="10">
    <source>
        <dbReference type="Google" id="ProtNLM"/>
    </source>
</evidence>